<evidence type="ECO:0000256" key="7">
    <source>
        <dbReference type="SAM" id="MobiDB-lite"/>
    </source>
</evidence>
<dbReference type="EMBL" id="GACK01006030">
    <property type="protein sequence ID" value="JAA59004.1"/>
    <property type="molecule type" value="mRNA"/>
</dbReference>
<comment type="similarity">
    <text evidence="3">Belongs to the CUEDC2 family.</text>
</comment>
<evidence type="ECO:0000256" key="6">
    <source>
        <dbReference type="ARBA" id="ARBA00023242"/>
    </source>
</evidence>
<evidence type="ECO:0000256" key="5">
    <source>
        <dbReference type="ARBA" id="ARBA00022786"/>
    </source>
</evidence>
<evidence type="ECO:0000256" key="2">
    <source>
        <dbReference type="ARBA" id="ARBA00004496"/>
    </source>
</evidence>
<evidence type="ECO:0008006" key="9">
    <source>
        <dbReference type="Google" id="ProtNLM"/>
    </source>
</evidence>
<reference evidence="8" key="2">
    <citation type="journal article" date="2015" name="J. Proteomics">
        <title>Sexual differences in the sialomes of the zebra tick, Rhipicephalus pulchellus.</title>
        <authorList>
            <person name="Tan A.W."/>
            <person name="Francischetti I.M."/>
            <person name="Slovak M."/>
            <person name="Kini R.M."/>
            <person name="Ribeiro J.M."/>
        </authorList>
    </citation>
    <scope>NUCLEOTIDE SEQUENCE</scope>
    <source>
        <tissue evidence="8">Salivary gland</tissue>
    </source>
</reference>
<evidence type="ECO:0000256" key="4">
    <source>
        <dbReference type="ARBA" id="ARBA00022490"/>
    </source>
</evidence>
<sequence>MNSDASKPASDAFVKKSLVCFIQQETNEDAADMIDEILLAYVVGILESDIAEEGFDVLEFKEMLSAYIPSFDSISDTKISSWVGLLSGKIGKHTETKRTAESLLTSPIISPESKTSNKSTPRSRNTSQSEEDIGKPNRIAVCDESELCDGTTFRTLCEMFPAACALEVRRCLMVAGGDTEAAAQLLLQRDAAAETLLSGPAHGSANPRRDNSALPLGDKELREQILTRYGYIDQDEDEKEHRPVAPKTEPKKLIRYRDNKIVSVKGEKYSEVKREESDDMKRTYVTLKPARQYRFH</sequence>
<proteinExistence type="evidence at transcript level"/>
<reference evidence="8" key="1">
    <citation type="submission" date="2012-11" db="EMBL/GenBank/DDBJ databases">
        <authorList>
            <person name="Lucero-Rivera Y.E."/>
            <person name="Tovar-Ramirez D."/>
        </authorList>
    </citation>
    <scope>NUCLEOTIDE SEQUENCE</scope>
    <source>
        <tissue evidence="8">Salivary gland</tissue>
    </source>
</reference>
<keyword evidence="6" id="KW-0539">Nucleus</keyword>
<dbReference type="PANTHER" id="PTHR12493:SF0">
    <property type="entry name" value="CUE DOMAIN-CONTAINING PROTEIN 2"/>
    <property type="match status" value="1"/>
</dbReference>
<evidence type="ECO:0000256" key="3">
    <source>
        <dbReference type="ARBA" id="ARBA00006106"/>
    </source>
</evidence>
<dbReference type="CDD" id="cd14367">
    <property type="entry name" value="CUE_CUED2"/>
    <property type="match status" value="1"/>
</dbReference>
<evidence type="ECO:0000256" key="1">
    <source>
        <dbReference type="ARBA" id="ARBA00004123"/>
    </source>
</evidence>
<feature type="compositionally biased region" description="Polar residues" evidence="7">
    <location>
        <begin position="102"/>
        <end position="128"/>
    </location>
</feature>
<dbReference type="PANTHER" id="PTHR12493">
    <property type="entry name" value="CUE DOMAIN CONTAINING 2"/>
    <property type="match status" value="1"/>
</dbReference>
<feature type="region of interest" description="Disordered" evidence="7">
    <location>
        <begin position="101"/>
        <end position="133"/>
    </location>
</feature>
<keyword evidence="4" id="KW-0963">Cytoplasm</keyword>
<protein>
    <recommendedName>
        <fullName evidence="9">CUE domain-containing protein</fullName>
    </recommendedName>
</protein>
<comment type="subcellular location">
    <subcellularLocation>
        <location evidence="2">Cytoplasm</location>
    </subcellularLocation>
    <subcellularLocation>
        <location evidence="1">Nucleus</location>
    </subcellularLocation>
</comment>
<dbReference type="AlphaFoldDB" id="L7M7C0"/>
<name>L7M7C0_RHIPC</name>
<dbReference type="InterPro" id="IPR039805">
    <property type="entry name" value="CUE_CUED2"/>
</dbReference>
<evidence type="ECO:0000313" key="8">
    <source>
        <dbReference type="EMBL" id="JAA59004.1"/>
    </source>
</evidence>
<organism evidence="8">
    <name type="scientific">Rhipicephalus pulchellus</name>
    <name type="common">Yellow backed tick</name>
    <name type="synonym">Dermacentor pulchellus</name>
    <dbReference type="NCBI Taxonomy" id="72859"/>
    <lineage>
        <taxon>Eukaryota</taxon>
        <taxon>Metazoa</taxon>
        <taxon>Ecdysozoa</taxon>
        <taxon>Arthropoda</taxon>
        <taxon>Chelicerata</taxon>
        <taxon>Arachnida</taxon>
        <taxon>Acari</taxon>
        <taxon>Parasitiformes</taxon>
        <taxon>Ixodida</taxon>
        <taxon>Ixodoidea</taxon>
        <taxon>Ixodidae</taxon>
        <taxon>Rhipicephalinae</taxon>
        <taxon>Rhipicephalus</taxon>
        <taxon>Rhipicephalus</taxon>
    </lineage>
</organism>
<keyword evidence="5" id="KW-0833">Ubl conjugation pathway</keyword>
<dbReference type="GO" id="GO:0005737">
    <property type="term" value="C:cytoplasm"/>
    <property type="evidence" value="ECO:0007669"/>
    <property type="project" value="UniProtKB-SubCell"/>
</dbReference>
<accession>L7M7C0</accession>
<dbReference type="GO" id="GO:0005634">
    <property type="term" value="C:nucleus"/>
    <property type="evidence" value="ECO:0007669"/>
    <property type="project" value="UniProtKB-SubCell"/>
</dbReference>